<organism evidence="2 3">
    <name type="scientific">Penicillium atrosanguineum</name>
    <dbReference type="NCBI Taxonomy" id="1132637"/>
    <lineage>
        <taxon>Eukaryota</taxon>
        <taxon>Fungi</taxon>
        <taxon>Dikarya</taxon>
        <taxon>Ascomycota</taxon>
        <taxon>Pezizomycotina</taxon>
        <taxon>Eurotiomycetes</taxon>
        <taxon>Eurotiomycetidae</taxon>
        <taxon>Eurotiales</taxon>
        <taxon>Aspergillaceae</taxon>
        <taxon>Penicillium</taxon>
    </lineage>
</organism>
<comment type="caution">
    <text evidence="2">The sequence shown here is derived from an EMBL/GenBank/DDBJ whole genome shotgun (WGS) entry which is preliminary data.</text>
</comment>
<reference evidence="2" key="2">
    <citation type="journal article" date="2023" name="IMA Fungus">
        <title>Comparative genomic study of the Penicillium genus elucidates a diverse pangenome and 15 lateral gene transfer events.</title>
        <authorList>
            <person name="Petersen C."/>
            <person name="Sorensen T."/>
            <person name="Nielsen M.R."/>
            <person name="Sondergaard T.E."/>
            <person name="Sorensen J.L."/>
            <person name="Fitzpatrick D.A."/>
            <person name="Frisvad J.C."/>
            <person name="Nielsen K.L."/>
        </authorList>
    </citation>
    <scope>NUCLEOTIDE SEQUENCE</scope>
    <source>
        <strain evidence="2">IBT 21472</strain>
    </source>
</reference>
<gene>
    <name evidence="2" type="ORF">N7476_005380</name>
</gene>
<feature type="region of interest" description="Disordered" evidence="1">
    <location>
        <begin position="1"/>
        <end position="58"/>
    </location>
</feature>
<sequence length="171" mass="19199">MRTDESHKIYCAPKTSPTNETPDAPATATTTPPLQNGDHIQEAGGHETKQSQSFPGSIATSPELKELLLRHPQLRNQLHEIYRGTQEDQWVEWYTPPTRGRGHGRGGRAPTRRSRGPWTAEKGFNRGLGRVRKFRQDCEEGTETGTDAEAFMQFLALVHGQQEQSEQQHAT</sequence>
<proteinExistence type="predicted"/>
<protein>
    <submittedName>
        <fullName evidence="2">Uncharacterized protein</fullName>
    </submittedName>
</protein>
<evidence type="ECO:0000313" key="3">
    <source>
        <dbReference type="Proteomes" id="UP001147746"/>
    </source>
</evidence>
<feature type="region of interest" description="Disordered" evidence="1">
    <location>
        <begin position="93"/>
        <end position="123"/>
    </location>
</feature>
<keyword evidence="3" id="KW-1185">Reference proteome</keyword>
<dbReference type="Proteomes" id="UP001147746">
    <property type="component" value="Unassembled WGS sequence"/>
</dbReference>
<evidence type="ECO:0000256" key="1">
    <source>
        <dbReference type="SAM" id="MobiDB-lite"/>
    </source>
</evidence>
<reference evidence="2" key="1">
    <citation type="submission" date="2022-12" db="EMBL/GenBank/DDBJ databases">
        <authorList>
            <person name="Petersen C."/>
        </authorList>
    </citation>
    <scope>NUCLEOTIDE SEQUENCE</scope>
    <source>
        <strain evidence="2">IBT 21472</strain>
    </source>
</reference>
<feature type="compositionally biased region" description="Basic and acidic residues" evidence="1">
    <location>
        <begin position="39"/>
        <end position="49"/>
    </location>
</feature>
<dbReference type="AlphaFoldDB" id="A0A9W9PWR9"/>
<name>A0A9W9PWR9_9EURO</name>
<feature type="compositionally biased region" description="Low complexity" evidence="1">
    <location>
        <begin position="17"/>
        <end position="33"/>
    </location>
</feature>
<evidence type="ECO:0000313" key="2">
    <source>
        <dbReference type="EMBL" id="KAJ5315073.1"/>
    </source>
</evidence>
<feature type="compositionally biased region" description="Basic residues" evidence="1">
    <location>
        <begin position="100"/>
        <end position="115"/>
    </location>
</feature>
<dbReference type="EMBL" id="JAPZBO010000005">
    <property type="protein sequence ID" value="KAJ5315073.1"/>
    <property type="molecule type" value="Genomic_DNA"/>
</dbReference>
<accession>A0A9W9PWR9</accession>